<dbReference type="EMBL" id="LR822027">
    <property type="protein sequence ID" value="CAD0150987.1"/>
    <property type="molecule type" value="Genomic_DNA"/>
</dbReference>
<keyword evidence="2" id="KW-0479">Metal-binding</keyword>
<dbReference type="Pfam" id="PF04434">
    <property type="entry name" value="SWIM"/>
    <property type="match status" value="1"/>
</dbReference>
<organism evidence="6 7">
    <name type="scientific">Streptococcus thermophilus</name>
    <dbReference type="NCBI Taxonomy" id="1308"/>
    <lineage>
        <taxon>Bacteria</taxon>
        <taxon>Bacillati</taxon>
        <taxon>Bacillota</taxon>
        <taxon>Bacilli</taxon>
        <taxon>Lactobacillales</taxon>
        <taxon>Streptococcaceae</taxon>
        <taxon>Streptococcus</taxon>
    </lineage>
</organism>
<feature type="domain" description="Helicase C-terminal" evidence="5">
    <location>
        <begin position="865"/>
        <end position="1023"/>
    </location>
</feature>
<dbReference type="InterPro" id="IPR007527">
    <property type="entry name" value="Znf_SWIM"/>
</dbReference>
<dbReference type="GO" id="GO:0008270">
    <property type="term" value="F:zinc ion binding"/>
    <property type="evidence" value="ECO:0007669"/>
    <property type="project" value="UniProtKB-KW"/>
</dbReference>
<dbReference type="Pfam" id="PF00271">
    <property type="entry name" value="Helicase_C"/>
    <property type="match status" value="1"/>
</dbReference>
<evidence type="ECO:0000259" key="5">
    <source>
        <dbReference type="PROSITE" id="PS51194"/>
    </source>
</evidence>
<feature type="domain" description="SWIM-type" evidence="3">
    <location>
        <begin position="43"/>
        <end position="74"/>
    </location>
</feature>
<evidence type="ECO:0000259" key="4">
    <source>
        <dbReference type="PROSITE" id="PS51192"/>
    </source>
</evidence>
<dbReference type="PANTHER" id="PTHR10799">
    <property type="entry name" value="SNF2/RAD54 HELICASE FAMILY"/>
    <property type="match status" value="1"/>
</dbReference>
<dbReference type="InterPro" id="IPR014001">
    <property type="entry name" value="Helicase_ATP-bd"/>
</dbReference>
<dbReference type="InterPro" id="IPR001650">
    <property type="entry name" value="Helicase_C-like"/>
</dbReference>
<dbReference type="PROSITE" id="PS51194">
    <property type="entry name" value="HELICASE_CTER"/>
    <property type="match status" value="1"/>
</dbReference>
<evidence type="ECO:0000313" key="6">
    <source>
        <dbReference type="EMBL" id="CAD0150987.1"/>
    </source>
</evidence>
<dbReference type="Proteomes" id="UP000509791">
    <property type="component" value="Chromosome"/>
</dbReference>
<dbReference type="GO" id="GO:0005524">
    <property type="term" value="F:ATP binding"/>
    <property type="evidence" value="ECO:0007669"/>
    <property type="project" value="InterPro"/>
</dbReference>
<evidence type="ECO:0000259" key="3">
    <source>
        <dbReference type="PROSITE" id="PS50966"/>
    </source>
</evidence>
<dbReference type="GO" id="GO:0004386">
    <property type="term" value="F:helicase activity"/>
    <property type="evidence" value="ECO:0007669"/>
    <property type="project" value="UniProtKB-KW"/>
</dbReference>
<gene>
    <name evidence="6" type="ORF">STHERMO_0261</name>
</gene>
<evidence type="ECO:0000256" key="2">
    <source>
        <dbReference type="PROSITE-ProRule" id="PRU00325"/>
    </source>
</evidence>
<dbReference type="AlphaFoldDB" id="A0A8D6U9R7"/>
<dbReference type="InterPro" id="IPR000330">
    <property type="entry name" value="SNF2_N"/>
</dbReference>
<name>A0A8D6U9R7_STRTR</name>
<keyword evidence="6" id="KW-0347">Helicase</keyword>
<feature type="domain" description="Helicase ATP-binding" evidence="4">
    <location>
        <begin position="597"/>
        <end position="754"/>
    </location>
</feature>
<keyword evidence="2" id="KW-0862">Zinc</keyword>
<protein>
    <submittedName>
        <fullName evidence="6">RNA helicase</fullName>
    </submittedName>
</protein>
<dbReference type="SUPFAM" id="SSF52540">
    <property type="entry name" value="P-loop containing nucleoside triphosphate hydrolases"/>
    <property type="match status" value="2"/>
</dbReference>
<dbReference type="SMART" id="SM00487">
    <property type="entry name" value="DEXDc"/>
    <property type="match status" value="1"/>
</dbReference>
<dbReference type="Pfam" id="PF08455">
    <property type="entry name" value="SNF2_assoc"/>
    <property type="match status" value="1"/>
</dbReference>
<dbReference type="PROSITE" id="PS50966">
    <property type="entry name" value="ZF_SWIM"/>
    <property type="match status" value="1"/>
</dbReference>
<keyword evidence="6" id="KW-0067">ATP-binding</keyword>
<proteinExistence type="predicted"/>
<dbReference type="Pfam" id="PF00176">
    <property type="entry name" value="SNF2-rel_dom"/>
    <property type="match status" value="1"/>
</dbReference>
<dbReference type="InterPro" id="IPR038718">
    <property type="entry name" value="SNF2-like_sf"/>
</dbReference>
<accession>A0A8D6U9R7</accession>
<sequence>MAKLMPGRVRNEGIKLFEKGLIAINQVSETQLDTTVGQHHLIYALDDPEIMCDCDFFAQKGYCSHLAAVEYYLKNAKEGQCLLAKLEEKQESAQDQDRGRSFGGLFLEGLSLNEDDTVRYSLTVEGEESTFGSEIWWSLRLRRLPDERSYVIRDIPAFLKIIETEGYYQIGKNYYEPLSLIQFDQASQAFLDFLGRMIPDEAKTNLTFILPNNARHLSLPYGFFEEGLRLMQDLDGFRFEWEGIEYRCFLVEDLTAEANLFSFDICVEPKMIELTVTEKNSQTFFNNRIIFYQGVFYRLNRKQQKILLGLRSLPIGSDLNKHVSFNLEEQAILAASLSDFKTMGPVKAPKAFNIKDFTPRFHFDLKGEREVVLTLAFDFDGYVVDNRYELSHLGFTSNYRHEQAIFRLMVKHGFTPDFQSSKRLNSNQELYDFFINTLPAFENAGPVLIGQELCDLRVEQSPQIQVERQGNLLDISFDFSSLNDEDVDHALEALMARAPYFVNRSGQLIVFDEGTQRISESLRTLRARYSGQGHLELHQLAAYQLMDSLSENDSVRFSEDFQQLAQHLRKPETFDLPSYQVEVDLRPYQERGVQWLSMLHHYSFGGILADDMGLGKTLQTIAYLSAHLEDGQRVLVLSPSSLVYNWQDEFKKFAPQLDVAVSHGLKPKRDEIIAEDHQIIITSYASFRQDFDVYKAGQYDYLILDEAQVMKNTQTKIAQYLRDFSVPHCLALSGTPIENHLSEIWSIFQIVLPGLLPAKKTFLKLTPMEVARYITPFILRRKKDEVLPDLPNLIEITHQSELSDSQKSIYLAQLQQMQQGLISASDQEINRRRVEILSGITRLRQICDTPALFMDYAGDSGKLDSLRDLLSRIKESDHRVLIFSQFRGMLDIAEELLQELGISSYKLTGSTPSDSRQEMTRAFNQGSRDAFLISLKAGGVGLNLTGADTVILIDLWWNPAVEMQAISRAHRIGQEQNVKVFRLITRGTIEEKILELQEGKKNLVTTVLDGNESCASMTVEDIKEILGIAIS</sequence>
<dbReference type="CDD" id="cd18012">
    <property type="entry name" value="DEXQc_arch_SWI2_SNF2"/>
    <property type="match status" value="1"/>
</dbReference>
<reference evidence="6 7" key="1">
    <citation type="submission" date="2020-06" db="EMBL/GenBank/DDBJ databases">
        <authorList>
            <person name="Chuat V."/>
        </authorList>
    </citation>
    <scope>NUCLEOTIDE SEQUENCE [LARGE SCALE GENOMIC DNA]</scope>
    <source>
        <strain evidence="6">STH_CIRM_998</strain>
    </source>
</reference>
<evidence type="ECO:0000256" key="1">
    <source>
        <dbReference type="ARBA" id="ARBA00022801"/>
    </source>
</evidence>
<dbReference type="GO" id="GO:0016787">
    <property type="term" value="F:hydrolase activity"/>
    <property type="evidence" value="ECO:0007669"/>
    <property type="project" value="UniProtKB-KW"/>
</dbReference>
<dbReference type="InterPro" id="IPR027417">
    <property type="entry name" value="P-loop_NTPase"/>
</dbReference>
<keyword evidence="6" id="KW-0547">Nucleotide-binding</keyword>
<dbReference type="PROSITE" id="PS51192">
    <property type="entry name" value="HELICASE_ATP_BIND_1"/>
    <property type="match status" value="1"/>
</dbReference>
<dbReference type="Gene3D" id="3.40.50.300">
    <property type="entry name" value="P-loop containing nucleotide triphosphate hydrolases"/>
    <property type="match status" value="1"/>
</dbReference>
<dbReference type="SMART" id="SM00490">
    <property type="entry name" value="HELICc"/>
    <property type="match status" value="1"/>
</dbReference>
<keyword evidence="1" id="KW-0378">Hydrolase</keyword>
<dbReference type="InterPro" id="IPR049730">
    <property type="entry name" value="SNF2/RAD54-like_C"/>
</dbReference>
<keyword evidence="2" id="KW-0863">Zinc-finger</keyword>
<dbReference type="InterPro" id="IPR013663">
    <property type="entry name" value="Helicase_SWF/SNF/SWI_bac"/>
</dbReference>
<dbReference type="CDD" id="cd18793">
    <property type="entry name" value="SF2_C_SNF"/>
    <property type="match status" value="1"/>
</dbReference>
<dbReference type="RefSeq" id="WP_179972587.1">
    <property type="nucleotide sequence ID" value="NZ_LR822020.1"/>
</dbReference>
<dbReference type="Gene3D" id="3.40.50.10810">
    <property type="entry name" value="Tandem AAA-ATPase domain"/>
    <property type="match status" value="1"/>
</dbReference>
<evidence type="ECO:0000313" key="7">
    <source>
        <dbReference type="Proteomes" id="UP000509791"/>
    </source>
</evidence>